<evidence type="ECO:0000313" key="2">
    <source>
        <dbReference type="Proteomes" id="UP000275846"/>
    </source>
</evidence>
<dbReference type="WBParaSite" id="SSLN_0000105901-mRNA-1">
    <property type="protein sequence ID" value="SSLN_0000105901-mRNA-1"/>
    <property type="gene ID" value="SSLN_0000105901"/>
</dbReference>
<evidence type="ECO:0000313" key="3">
    <source>
        <dbReference type="WBParaSite" id="SSLN_0000105901-mRNA-1"/>
    </source>
</evidence>
<gene>
    <name evidence="1" type="ORF">SSLN_LOCUS1019</name>
</gene>
<dbReference type="OrthoDB" id="10063766at2759"/>
<organism evidence="3">
    <name type="scientific">Schistocephalus solidus</name>
    <name type="common">Tapeworm</name>
    <dbReference type="NCBI Taxonomy" id="70667"/>
    <lineage>
        <taxon>Eukaryota</taxon>
        <taxon>Metazoa</taxon>
        <taxon>Spiralia</taxon>
        <taxon>Lophotrochozoa</taxon>
        <taxon>Platyhelminthes</taxon>
        <taxon>Cestoda</taxon>
        <taxon>Eucestoda</taxon>
        <taxon>Diphyllobothriidea</taxon>
        <taxon>Diphyllobothriidae</taxon>
        <taxon>Schistocephalus</taxon>
    </lineage>
</organism>
<reference evidence="1 2" key="2">
    <citation type="submission" date="2018-11" db="EMBL/GenBank/DDBJ databases">
        <authorList>
            <consortium name="Pathogen Informatics"/>
        </authorList>
    </citation>
    <scope>NUCLEOTIDE SEQUENCE [LARGE SCALE GENOMIC DNA]</scope>
    <source>
        <strain evidence="1 2">NST_G2</strain>
    </source>
</reference>
<dbReference type="AlphaFoldDB" id="A0A183S9X1"/>
<accession>A0A183S9X1</accession>
<keyword evidence="2" id="KW-1185">Reference proteome</keyword>
<protein>
    <submittedName>
        <fullName evidence="3">Reverse transcriptase</fullName>
    </submittedName>
</protein>
<sequence>MGRLRDSNKESSQPRPLKLVLQNELEAQLLLSSKHMLRSSHPKVFVQLDVSPVERKMERAQKRTPQNVRFPTRVNVAEMANCLDADDLKVACRYKPADRDTVLDLLKNDLEAFAQWCCTWRFSLSWHKCSVMVVGDNHQRHLSIDGHNRNVPGVVKDLGISYSNGLNLSEHCTLIVYKARRTAGFILRNFKTIDIRLRLYKIKRQLRGDLLQTFCIVKGLDCCLEFLDFFEFAATTNIRGHPLELRVYQARLDVRKFSLSVRVVKPWNPIPEDVVMTPSLESFQRNIESFMFQNEPER</sequence>
<proteinExistence type="predicted"/>
<name>A0A183S9X1_SCHSO</name>
<dbReference type="EMBL" id="UYSU01001311">
    <property type="protein sequence ID" value="VDL86746.1"/>
    <property type="molecule type" value="Genomic_DNA"/>
</dbReference>
<evidence type="ECO:0000313" key="1">
    <source>
        <dbReference type="EMBL" id="VDL86746.1"/>
    </source>
</evidence>
<dbReference type="Proteomes" id="UP000275846">
    <property type="component" value="Unassembled WGS sequence"/>
</dbReference>
<reference evidence="3" key="1">
    <citation type="submission" date="2016-06" db="UniProtKB">
        <authorList>
            <consortium name="WormBaseParasite"/>
        </authorList>
    </citation>
    <scope>IDENTIFICATION</scope>
</reference>